<gene>
    <name evidence="1" type="ORF">V1479_09125</name>
</gene>
<comment type="caution">
    <text evidence="1">The sequence shown here is derived from an EMBL/GenBank/DDBJ whole genome shotgun (WGS) entry which is preliminary data.</text>
</comment>
<keyword evidence="2" id="KW-1185">Reference proteome</keyword>
<dbReference type="InterPro" id="IPR016364">
    <property type="entry name" value="Surface_antigen_Rickettsia"/>
</dbReference>
<dbReference type="RefSeq" id="WP_244648925.1">
    <property type="nucleotide sequence ID" value="NZ_JABETK010000002.1"/>
</dbReference>
<dbReference type="PIRSF" id="PIRSF002721">
    <property type="entry name" value="Surface_antigen_Rickettsia"/>
    <property type="match status" value="1"/>
</dbReference>
<reference evidence="1 2" key="1">
    <citation type="submission" date="2024-01" db="EMBL/GenBank/DDBJ databases">
        <title>New evidence supports the origin of RcGTA from prophage.</title>
        <authorList>
            <person name="Xu Y."/>
            <person name="Liu B."/>
            <person name="Chen F."/>
        </authorList>
    </citation>
    <scope>NUCLEOTIDE SEQUENCE [LARGE SCALE GENOMIC DNA]</scope>
    <source>
        <strain evidence="1 2">CBW1107-2</strain>
    </source>
</reference>
<evidence type="ECO:0000313" key="2">
    <source>
        <dbReference type="Proteomes" id="UP001559025"/>
    </source>
</evidence>
<evidence type="ECO:0008006" key="3">
    <source>
        <dbReference type="Google" id="ProtNLM"/>
    </source>
</evidence>
<proteinExistence type="predicted"/>
<dbReference type="Proteomes" id="UP001559025">
    <property type="component" value="Unassembled WGS sequence"/>
</dbReference>
<accession>A0ABV3WS32</accession>
<evidence type="ECO:0000313" key="1">
    <source>
        <dbReference type="EMBL" id="MEX4007465.1"/>
    </source>
</evidence>
<organism evidence="1 2">
    <name type="scientific">Neoaquamicrobium sediminum</name>
    <dbReference type="NCBI Taxonomy" id="1849104"/>
    <lineage>
        <taxon>Bacteria</taxon>
        <taxon>Pseudomonadati</taxon>
        <taxon>Pseudomonadota</taxon>
        <taxon>Alphaproteobacteria</taxon>
        <taxon>Hyphomicrobiales</taxon>
        <taxon>Phyllobacteriaceae</taxon>
        <taxon>Neoaquamicrobium</taxon>
    </lineage>
</organism>
<sequence>MAGRADLPAGDSGKAFKVMGWKTGFAGLLAMAVLSACSTTGGGSGSVVQAFAEDSRPAEKPVAAAIVDAMGGGLIGGQIGTNLDQRERRRALEAEYRALEYTPAGQAVAWGKEGGRRYGEVVAGSPYRVGSQDCRQYVHTVTVGGQANSARGTACRNPNGSWTPLA</sequence>
<name>A0ABV3WS32_9HYPH</name>
<dbReference type="EMBL" id="JAZHFV010000002">
    <property type="protein sequence ID" value="MEX4007465.1"/>
    <property type="molecule type" value="Genomic_DNA"/>
</dbReference>
<protein>
    <recommendedName>
        <fullName evidence="3">Surface antigen</fullName>
    </recommendedName>
</protein>